<keyword evidence="5" id="KW-1185">Reference proteome</keyword>
<dbReference type="OrthoDB" id="261433at2759"/>
<accession>A0A8S1GZE5</accession>
<dbReference type="Pfam" id="PF00041">
    <property type="entry name" value="fn3"/>
    <property type="match status" value="2"/>
</dbReference>
<reference evidence="4" key="1">
    <citation type="submission" date="2020-10" db="EMBL/GenBank/DDBJ databases">
        <authorList>
            <person name="Kikuchi T."/>
        </authorList>
    </citation>
    <scope>NUCLEOTIDE SEQUENCE</scope>
    <source>
        <strain evidence="4">NKZ352</strain>
    </source>
</reference>
<keyword evidence="1" id="KW-0677">Repeat</keyword>
<feature type="domain" description="Fibronectin type-III" evidence="3">
    <location>
        <begin position="330"/>
        <end position="428"/>
    </location>
</feature>
<dbReference type="SUPFAM" id="SSF49265">
    <property type="entry name" value="Fibronectin type III"/>
    <property type="match status" value="3"/>
</dbReference>
<feature type="signal peptide" evidence="2">
    <location>
        <begin position="1"/>
        <end position="17"/>
    </location>
</feature>
<evidence type="ECO:0000256" key="1">
    <source>
        <dbReference type="ARBA" id="ARBA00022737"/>
    </source>
</evidence>
<evidence type="ECO:0000259" key="3">
    <source>
        <dbReference type="PROSITE" id="PS50853"/>
    </source>
</evidence>
<dbReference type="SMART" id="SM00060">
    <property type="entry name" value="FN3"/>
    <property type="match status" value="4"/>
</dbReference>
<feature type="domain" description="Fibronectin type-III" evidence="3">
    <location>
        <begin position="130"/>
        <end position="225"/>
    </location>
</feature>
<sequence length="621" mass="70458">MSLLTLLCLAGLALAQAQPVPNVRNLRARLQPDLDAIFVEWQFSQPTNNIMFTLRYRTGNVPGPWKYIRTKDSQVKLPLSEYKNGDQVHVQIQAERGGQVIEDWSQELVITVNKKVSVGGIIVDEGALLPPLDFTARVMSPSSVHLEWTPAATNKPDIFYLVHVKQLTSESGTTLHNQQIKTSANSFTLGKLIPGEKYEMTIRSATPKQKISSTAAIVEITMPKENDYFEIGNLIISSLFKSSTHGAVNLTWEVPPQLQHKILAYDVEFAEMGSSDWQRIQFHGSNPSATLYNLKSDTEYQLRIKTTMTNKIVMESAQFKYKTPRVETNPIQKVDVIYSHDVNSVKLQWILEPHVQVDRVAGYDVYLSEDKDKPDSQWRLVRLDNKDSSLSLHDLKGATVYFVRVNVRNTDGSIIRAPTVYRFKTIEEQKEQDEKVESNSLSYRNVNPGQVEISWTFPTHILDSVVGATILYTDRKDIAPEQWERVVIDDSKNTTITLRNLREGTRYSVQIIPTLYTGEFDYESRELFELKTDTRPRAVPSPQASANPLVKVLPPFSHPVGPQPKFEQMLKTESEYMRIISCNPDAITTGCAWDEMCITRVEDSTRGWCISNTLRDSILNS</sequence>
<dbReference type="InterPro" id="IPR036116">
    <property type="entry name" value="FN3_sf"/>
</dbReference>
<proteinExistence type="predicted"/>
<feature type="chain" id="PRO_5035811527" description="Fibronectin type-III domain-containing protein" evidence="2">
    <location>
        <begin position="18"/>
        <end position="621"/>
    </location>
</feature>
<dbReference type="InterPro" id="IPR050991">
    <property type="entry name" value="ECM_Regulatory_Proteins"/>
</dbReference>
<name>A0A8S1GZE5_9PELO</name>
<dbReference type="PANTHER" id="PTHR46708:SF2">
    <property type="entry name" value="FIBRONECTIN TYPE-III DOMAIN-CONTAINING PROTEIN"/>
    <property type="match status" value="1"/>
</dbReference>
<dbReference type="Proteomes" id="UP000835052">
    <property type="component" value="Unassembled WGS sequence"/>
</dbReference>
<comment type="caution">
    <text evidence="4">The sequence shown here is derived from an EMBL/GenBank/DDBJ whole genome shotgun (WGS) entry which is preliminary data.</text>
</comment>
<dbReference type="InterPro" id="IPR003961">
    <property type="entry name" value="FN3_dom"/>
</dbReference>
<keyword evidence="2" id="KW-0732">Signal</keyword>
<feature type="domain" description="Fibronectin type-III" evidence="3">
    <location>
        <begin position="437"/>
        <end position="537"/>
    </location>
</feature>
<dbReference type="PROSITE" id="PS50853">
    <property type="entry name" value="FN3"/>
    <property type="match status" value="5"/>
</dbReference>
<evidence type="ECO:0000313" key="5">
    <source>
        <dbReference type="Proteomes" id="UP000835052"/>
    </source>
</evidence>
<feature type="domain" description="Fibronectin type-III" evidence="3">
    <location>
        <begin position="230"/>
        <end position="326"/>
    </location>
</feature>
<dbReference type="CDD" id="cd00063">
    <property type="entry name" value="FN3"/>
    <property type="match status" value="4"/>
</dbReference>
<evidence type="ECO:0000313" key="4">
    <source>
        <dbReference type="EMBL" id="CAD6188899.1"/>
    </source>
</evidence>
<gene>
    <name evidence="4" type="ORF">CAUJ_LOCUS4818</name>
</gene>
<protein>
    <recommendedName>
        <fullName evidence="3">Fibronectin type-III domain-containing protein</fullName>
    </recommendedName>
</protein>
<dbReference type="PANTHER" id="PTHR46708">
    <property type="entry name" value="TENASCIN"/>
    <property type="match status" value="1"/>
</dbReference>
<dbReference type="InterPro" id="IPR013783">
    <property type="entry name" value="Ig-like_fold"/>
</dbReference>
<dbReference type="EMBL" id="CAJGYM010000009">
    <property type="protein sequence ID" value="CAD6188899.1"/>
    <property type="molecule type" value="Genomic_DNA"/>
</dbReference>
<dbReference type="Gene3D" id="2.60.40.10">
    <property type="entry name" value="Immunoglobulins"/>
    <property type="match status" value="5"/>
</dbReference>
<evidence type="ECO:0000256" key="2">
    <source>
        <dbReference type="SAM" id="SignalP"/>
    </source>
</evidence>
<organism evidence="4 5">
    <name type="scientific">Caenorhabditis auriculariae</name>
    <dbReference type="NCBI Taxonomy" id="2777116"/>
    <lineage>
        <taxon>Eukaryota</taxon>
        <taxon>Metazoa</taxon>
        <taxon>Ecdysozoa</taxon>
        <taxon>Nematoda</taxon>
        <taxon>Chromadorea</taxon>
        <taxon>Rhabditida</taxon>
        <taxon>Rhabditina</taxon>
        <taxon>Rhabditomorpha</taxon>
        <taxon>Rhabditoidea</taxon>
        <taxon>Rhabditidae</taxon>
        <taxon>Peloderinae</taxon>
        <taxon>Caenorhabditis</taxon>
    </lineage>
</organism>
<feature type="domain" description="Fibronectin type-III" evidence="3">
    <location>
        <begin position="22"/>
        <end position="115"/>
    </location>
</feature>
<dbReference type="AlphaFoldDB" id="A0A8S1GZE5"/>